<dbReference type="GeneID" id="114331179"/>
<protein>
    <recommendedName>
        <fullName evidence="9">Gamma-interferon-inducible lysosomal thiol reductase-like</fullName>
    </recommendedName>
</protein>
<comment type="subcellular location">
    <subcellularLocation>
        <location evidence="1">Secreted</location>
    </subcellularLocation>
</comment>
<evidence type="ECO:0000313" key="8">
    <source>
        <dbReference type="Proteomes" id="UP001652700"/>
    </source>
</evidence>
<comment type="similarity">
    <text evidence="2">Belongs to the GILT family.</text>
</comment>
<keyword evidence="4 6" id="KW-0732">Signal</keyword>
<evidence type="ECO:0000256" key="3">
    <source>
        <dbReference type="ARBA" id="ARBA00022525"/>
    </source>
</evidence>
<keyword evidence="8" id="KW-1185">Reference proteome</keyword>
<evidence type="ECO:0000256" key="5">
    <source>
        <dbReference type="ARBA" id="ARBA00023180"/>
    </source>
</evidence>
<evidence type="ECO:0000256" key="4">
    <source>
        <dbReference type="ARBA" id="ARBA00022729"/>
    </source>
</evidence>
<evidence type="ECO:0000256" key="2">
    <source>
        <dbReference type="ARBA" id="ARBA00005679"/>
    </source>
</evidence>
<dbReference type="SUPFAM" id="SSF52833">
    <property type="entry name" value="Thioredoxin-like"/>
    <property type="match status" value="1"/>
</dbReference>
<dbReference type="InterPro" id="IPR004911">
    <property type="entry name" value="Interferon-induced_GILT"/>
</dbReference>
<proteinExistence type="inferred from homology"/>
<evidence type="ECO:0000256" key="1">
    <source>
        <dbReference type="ARBA" id="ARBA00004613"/>
    </source>
</evidence>
<organism evidence="7 8">
    <name type="scientific">Diabrotica virgifera virgifera</name>
    <name type="common">western corn rootworm</name>
    <dbReference type="NCBI Taxonomy" id="50390"/>
    <lineage>
        <taxon>Eukaryota</taxon>
        <taxon>Metazoa</taxon>
        <taxon>Ecdysozoa</taxon>
        <taxon>Arthropoda</taxon>
        <taxon>Hexapoda</taxon>
        <taxon>Insecta</taxon>
        <taxon>Pterygota</taxon>
        <taxon>Neoptera</taxon>
        <taxon>Endopterygota</taxon>
        <taxon>Coleoptera</taxon>
        <taxon>Polyphaga</taxon>
        <taxon>Cucujiformia</taxon>
        <taxon>Chrysomeloidea</taxon>
        <taxon>Chrysomelidae</taxon>
        <taxon>Galerucinae</taxon>
        <taxon>Diabroticina</taxon>
        <taxon>Diabroticites</taxon>
        <taxon>Diabrotica</taxon>
    </lineage>
</organism>
<dbReference type="RefSeq" id="XP_028136475.2">
    <property type="nucleotide sequence ID" value="XM_028280674.2"/>
</dbReference>
<dbReference type="PANTHER" id="PTHR13234:SF8">
    <property type="entry name" value="GAMMA-INTERFERON-INDUCIBLE LYSOSOMAL THIOL REDUCTASE"/>
    <property type="match status" value="1"/>
</dbReference>
<evidence type="ECO:0000256" key="6">
    <source>
        <dbReference type="SAM" id="SignalP"/>
    </source>
</evidence>
<feature type="signal peptide" evidence="6">
    <location>
        <begin position="1"/>
        <end position="21"/>
    </location>
</feature>
<keyword evidence="3" id="KW-0964">Secreted</keyword>
<dbReference type="InterPro" id="IPR036249">
    <property type="entry name" value="Thioredoxin-like_sf"/>
</dbReference>
<dbReference type="PANTHER" id="PTHR13234">
    <property type="entry name" value="GAMMA-INTERFERON INDUCIBLE LYSOSOMAL THIOL REDUCTASE GILT"/>
    <property type="match status" value="1"/>
</dbReference>
<dbReference type="Pfam" id="PF03227">
    <property type="entry name" value="GILT"/>
    <property type="match status" value="1"/>
</dbReference>
<sequence>MNRLPIFIALLLLITVLHSQAWESNFIRSRILFADQRIDSESSKYESWFTQNLDRLNPNDEKNQQQEADLTLTLFYEGLCPYCHEFILKQLYPSYQKLESSLKLDFVPFGGSRSSRSADGKVTFTCQHGDEECYINRIHACVLDQKPSSLDFVTFIYHHLSATEERRRNEQEELELAKKWLPSSVSWDKVNDCYHGERGTELLLSYEDRQSKLHPKLAYVPNIRFNGVFDVKIEQKARANLVLAVCSLLKENKPEICKDQV</sequence>
<name>A0ABM5IMH3_DIAVI</name>
<keyword evidence="5" id="KW-0325">Glycoprotein</keyword>
<dbReference type="Gene3D" id="3.40.30.10">
    <property type="entry name" value="Glutaredoxin"/>
    <property type="match status" value="1"/>
</dbReference>
<feature type="chain" id="PRO_5046922912" description="Gamma-interferon-inducible lysosomal thiol reductase-like" evidence="6">
    <location>
        <begin position="22"/>
        <end position="261"/>
    </location>
</feature>
<dbReference type="EnsemblMetazoa" id="XM_028280674.2">
    <property type="protein sequence ID" value="XP_028136475.2"/>
    <property type="gene ID" value="LOC114331179"/>
</dbReference>
<reference evidence="7" key="1">
    <citation type="submission" date="2025-05" db="UniProtKB">
        <authorList>
            <consortium name="EnsemblMetazoa"/>
        </authorList>
    </citation>
    <scope>IDENTIFICATION</scope>
</reference>
<evidence type="ECO:0000313" key="7">
    <source>
        <dbReference type="EnsemblMetazoa" id="XP_028136475.2"/>
    </source>
</evidence>
<evidence type="ECO:0008006" key="9">
    <source>
        <dbReference type="Google" id="ProtNLM"/>
    </source>
</evidence>
<accession>A0ABM5IMH3</accession>
<dbReference type="Proteomes" id="UP001652700">
    <property type="component" value="Unplaced"/>
</dbReference>